<evidence type="ECO:0000256" key="1">
    <source>
        <dbReference type="ARBA" id="ARBA00022481"/>
    </source>
</evidence>
<dbReference type="PANTHER" id="PTHR30093">
    <property type="entry name" value="GENERAL SECRETION PATHWAY PROTEIN G"/>
    <property type="match status" value="1"/>
</dbReference>
<comment type="caution">
    <text evidence="4">The sequence shown here is derived from an EMBL/GenBank/DDBJ whole genome shotgun (WGS) entry which is preliminary data.</text>
</comment>
<dbReference type="PRINTS" id="PR00813">
    <property type="entry name" value="BCTERIALGSPG"/>
</dbReference>
<sequence length="168" mass="18373">MGRNTTSGECCTLRFRTRPAPGGLPGNSRGFTLIELMIVVSIIGILAAIAVPNYQWGIIKTKEAVLRENLHNLRSVIDQYYADQGKYPDSLSDLTDKKHQYMRELPKDPFTKKDDWQPEAPPLTDTPSVPGGATPLSGGGTGVAQGNVWDVHSNSDLVGTNGIPYREY</sequence>
<dbReference type="EMBL" id="VZRA01000003">
    <property type="protein sequence ID" value="KAB0669323.1"/>
    <property type="molecule type" value="Genomic_DNA"/>
</dbReference>
<reference evidence="4 5" key="1">
    <citation type="journal article" date="2020" name="Microorganisms">
        <title>Description of Three Novel Members in the Family Geobacteraceae, Oryzomonas japonicum gen. nov., sp. nov., Oryzomonas sagensis sp. nov., and Oryzomonas ruber sp. nov.</title>
        <authorList>
            <person name="Xu Z."/>
            <person name="Masuda Y."/>
            <person name="Hayakawa C."/>
            <person name="Ushijima N."/>
            <person name="Kawano K."/>
            <person name="Shiratori Y."/>
            <person name="Senoo K."/>
            <person name="Itoh H."/>
        </authorList>
    </citation>
    <scope>NUCLEOTIDE SEQUENCE [LARGE SCALE GENOMIC DNA]</scope>
    <source>
        <strain evidence="4 5">Red100</strain>
    </source>
</reference>
<feature type="region of interest" description="Disordered" evidence="2">
    <location>
        <begin position="106"/>
        <end position="148"/>
    </location>
</feature>
<gene>
    <name evidence="4" type="ORF">F6V30_10900</name>
</gene>
<proteinExistence type="predicted"/>
<accession>A0ABQ6TMA8</accession>
<keyword evidence="3" id="KW-0812">Transmembrane</keyword>
<feature type="compositionally biased region" description="Basic and acidic residues" evidence="2">
    <location>
        <begin position="106"/>
        <end position="116"/>
    </location>
</feature>
<feature type="transmembrane region" description="Helical" evidence="3">
    <location>
        <begin position="31"/>
        <end position="51"/>
    </location>
</feature>
<dbReference type="Gene3D" id="3.30.700.10">
    <property type="entry name" value="Glycoprotein, Type 4 Pilin"/>
    <property type="match status" value="1"/>
</dbReference>
<keyword evidence="5" id="KW-1185">Reference proteome</keyword>
<dbReference type="Pfam" id="PF07963">
    <property type="entry name" value="N_methyl"/>
    <property type="match status" value="1"/>
</dbReference>
<dbReference type="InterPro" id="IPR000983">
    <property type="entry name" value="Bac_GSPG_pilin"/>
</dbReference>
<evidence type="ECO:0000313" key="4">
    <source>
        <dbReference type="EMBL" id="KAB0669323.1"/>
    </source>
</evidence>
<evidence type="ECO:0000256" key="3">
    <source>
        <dbReference type="SAM" id="Phobius"/>
    </source>
</evidence>
<evidence type="ECO:0000313" key="5">
    <source>
        <dbReference type="Proteomes" id="UP000798046"/>
    </source>
</evidence>
<dbReference type="InterPro" id="IPR012902">
    <property type="entry name" value="N_methyl_site"/>
</dbReference>
<dbReference type="PROSITE" id="PS00409">
    <property type="entry name" value="PROKAR_NTER_METHYL"/>
    <property type="match status" value="1"/>
</dbReference>
<keyword evidence="1" id="KW-0488">Methylation</keyword>
<dbReference type="SUPFAM" id="SSF54523">
    <property type="entry name" value="Pili subunits"/>
    <property type="match status" value="1"/>
</dbReference>
<dbReference type="NCBIfam" id="TIGR02532">
    <property type="entry name" value="IV_pilin_GFxxxE"/>
    <property type="match status" value="1"/>
</dbReference>
<dbReference type="InterPro" id="IPR045584">
    <property type="entry name" value="Pilin-like"/>
</dbReference>
<name>A0ABQ6TMA8_9BACT</name>
<dbReference type="Proteomes" id="UP000798046">
    <property type="component" value="Unassembled WGS sequence"/>
</dbReference>
<dbReference type="PANTHER" id="PTHR30093:SF47">
    <property type="entry name" value="TYPE IV PILUS NON-CORE MINOR PILIN PILE"/>
    <property type="match status" value="1"/>
</dbReference>
<dbReference type="RefSeq" id="WP_151157021.1">
    <property type="nucleotide sequence ID" value="NZ_VZRA01000003.1"/>
</dbReference>
<protein>
    <submittedName>
        <fullName evidence="4">Prepilin-type N-terminal cleavage/methylation domain-containing protein</fullName>
    </submittedName>
</protein>
<organism evidence="4 5">
    <name type="scientific">Oryzomonas sagensis</name>
    <dbReference type="NCBI Taxonomy" id="2603857"/>
    <lineage>
        <taxon>Bacteria</taxon>
        <taxon>Pseudomonadati</taxon>
        <taxon>Thermodesulfobacteriota</taxon>
        <taxon>Desulfuromonadia</taxon>
        <taxon>Geobacterales</taxon>
        <taxon>Geobacteraceae</taxon>
        <taxon>Oryzomonas</taxon>
    </lineage>
</organism>
<keyword evidence="3" id="KW-1133">Transmembrane helix</keyword>
<evidence type="ECO:0000256" key="2">
    <source>
        <dbReference type="SAM" id="MobiDB-lite"/>
    </source>
</evidence>
<keyword evidence="3" id="KW-0472">Membrane</keyword>